<sequence length="690" mass="80557">MKHHQRPIPSFQRSSSSSSSRSVFPSPSEQNTKHCKYGIYGTTTENFGFHLLQELPHEMMYLIFNFLSVRECCKNVSAVNRWFKSMIDKYLSSGQVRELNICREVYHHSYMREKEGLITSEELFNFYFRTKEEMDRMKHLRTCFMKLLFNGVHRLIFEKLKDFPLGLLYCDKIALKNNQCKGRKKSAKGHNLSKQQCIFDECNLFWNTVKFLNIDSSTFCNFPRMGSNFDDDEMEQVTGLQLLCKIAPLLKNLESLSLKNLRLINDEDFVSMRLFLLTVLKNGGNLKTLILENTGLFDGWNGMDEIFHHLEHLTIHERCPPQTSFILKLTHLKFLELSHVKDVNVASLFKNLTMMEHVSIRQSILCGLDCDIDNSKTICAKLKTLNLQRCNVYSERDTLATTSLSCTLFDLINFQHLEKFVFLQISYIDEMNDFRDSQSLFDGMIEKLNHFHMRVLCLDGLMNITCLERLIPFTNLETLHLHGIPQHNSSLLRILSHFPKLQDFSLDCLDISGMELDQFLLHELSSYDCTRTLRSLNIERWSIYDPIPQTCQTHYSFQFDSIPTLPKLEYLKLVGFCVENENIHLKSNHEQGDLKQRMHVKCPLLSTFIVSSILSNDRSNFKYLKQPVSPLLETESLQNVRIAYPLLHFDFWNSQQIKKAHVPHKDGTKVDKSKKHHHHPTFSKGGKKKY</sequence>
<dbReference type="SUPFAM" id="SSF52047">
    <property type="entry name" value="RNI-like"/>
    <property type="match status" value="1"/>
</dbReference>
<comment type="caution">
    <text evidence="3">The sequence shown here is derived from an EMBL/GenBank/DDBJ whole genome shotgun (WGS) entry which is preliminary data.</text>
</comment>
<evidence type="ECO:0000259" key="2">
    <source>
        <dbReference type="PROSITE" id="PS50181"/>
    </source>
</evidence>
<dbReference type="GeneID" id="68119782"/>
<organism evidence="3 4">
    <name type="scientific">Naegleria fowleri</name>
    <name type="common">Brain eating amoeba</name>
    <dbReference type="NCBI Taxonomy" id="5763"/>
    <lineage>
        <taxon>Eukaryota</taxon>
        <taxon>Discoba</taxon>
        <taxon>Heterolobosea</taxon>
        <taxon>Tetramitia</taxon>
        <taxon>Eutetramitia</taxon>
        <taxon>Vahlkampfiidae</taxon>
        <taxon>Naegleria</taxon>
    </lineage>
</organism>
<gene>
    <name evidence="3" type="ORF">FDP41_012567</name>
</gene>
<dbReference type="VEuPathDB" id="AmoebaDB:NF0068900"/>
<dbReference type="RefSeq" id="XP_044566020.1">
    <property type="nucleotide sequence ID" value="XM_044703100.1"/>
</dbReference>
<dbReference type="InterPro" id="IPR032675">
    <property type="entry name" value="LRR_dom_sf"/>
</dbReference>
<dbReference type="InterPro" id="IPR036047">
    <property type="entry name" value="F-box-like_dom_sf"/>
</dbReference>
<dbReference type="EMBL" id="VFQX01000015">
    <property type="protein sequence ID" value="KAF0981307.1"/>
    <property type="molecule type" value="Genomic_DNA"/>
</dbReference>
<dbReference type="OMA" id="LFNFYFR"/>
<keyword evidence="4" id="KW-1185">Reference proteome</keyword>
<feature type="region of interest" description="Disordered" evidence="1">
    <location>
        <begin position="662"/>
        <end position="690"/>
    </location>
</feature>
<dbReference type="AlphaFoldDB" id="A0A6A5BVR0"/>
<feature type="domain" description="F-box" evidence="2">
    <location>
        <begin position="49"/>
        <end position="99"/>
    </location>
</feature>
<dbReference type="SUPFAM" id="SSF81383">
    <property type="entry name" value="F-box domain"/>
    <property type="match status" value="1"/>
</dbReference>
<evidence type="ECO:0000256" key="1">
    <source>
        <dbReference type="SAM" id="MobiDB-lite"/>
    </source>
</evidence>
<dbReference type="InterPro" id="IPR001810">
    <property type="entry name" value="F-box_dom"/>
</dbReference>
<proteinExistence type="predicted"/>
<evidence type="ECO:0000313" key="3">
    <source>
        <dbReference type="EMBL" id="KAF0981307.1"/>
    </source>
</evidence>
<name>A0A6A5BVR0_NAEFO</name>
<dbReference type="VEuPathDB" id="AmoebaDB:NF0068890"/>
<feature type="compositionally biased region" description="Basic residues" evidence="1">
    <location>
        <begin position="672"/>
        <end position="690"/>
    </location>
</feature>
<protein>
    <recommendedName>
        <fullName evidence="2">F-box domain-containing protein</fullName>
    </recommendedName>
</protein>
<accession>A0A6A5BVR0</accession>
<feature type="compositionally biased region" description="Low complexity" evidence="1">
    <location>
        <begin position="7"/>
        <end position="28"/>
    </location>
</feature>
<evidence type="ECO:0000313" key="4">
    <source>
        <dbReference type="Proteomes" id="UP000444721"/>
    </source>
</evidence>
<dbReference type="PROSITE" id="PS50181">
    <property type="entry name" value="FBOX"/>
    <property type="match status" value="1"/>
</dbReference>
<dbReference type="OrthoDB" id="1470711at2759"/>
<reference evidence="3 4" key="1">
    <citation type="journal article" date="2019" name="Sci. Rep.">
        <title>Nanopore sequencing improves the draft genome of the human pathogenic amoeba Naegleria fowleri.</title>
        <authorList>
            <person name="Liechti N."/>
            <person name="Schurch N."/>
            <person name="Bruggmann R."/>
            <person name="Wittwer M."/>
        </authorList>
    </citation>
    <scope>NUCLEOTIDE SEQUENCE [LARGE SCALE GENOMIC DNA]</scope>
    <source>
        <strain evidence="3 4">ATCC 30894</strain>
    </source>
</reference>
<feature type="region of interest" description="Disordered" evidence="1">
    <location>
        <begin position="1"/>
        <end position="31"/>
    </location>
</feature>
<dbReference type="Gene3D" id="3.80.10.10">
    <property type="entry name" value="Ribonuclease Inhibitor"/>
    <property type="match status" value="1"/>
</dbReference>
<dbReference type="VEuPathDB" id="AmoebaDB:NfTy_024010"/>
<dbReference type="VEuPathDB" id="AmoebaDB:FDP41_012567"/>
<dbReference type="Proteomes" id="UP000444721">
    <property type="component" value="Unassembled WGS sequence"/>
</dbReference>